<dbReference type="Proteomes" id="UP001081071">
    <property type="component" value="Unassembled WGS sequence"/>
</dbReference>
<evidence type="ECO:0000256" key="1">
    <source>
        <dbReference type="SAM" id="MobiDB-lite"/>
    </source>
</evidence>
<organism evidence="2 3">
    <name type="scientific">Rhodococcus ruber</name>
    <dbReference type="NCBI Taxonomy" id="1830"/>
    <lineage>
        <taxon>Bacteria</taxon>
        <taxon>Bacillati</taxon>
        <taxon>Actinomycetota</taxon>
        <taxon>Actinomycetes</taxon>
        <taxon>Mycobacteriales</taxon>
        <taxon>Nocardiaceae</taxon>
        <taxon>Rhodococcus</taxon>
    </lineage>
</organism>
<protein>
    <recommendedName>
        <fullName evidence="4">Diacylglycerol O-acyltransferase</fullName>
    </recommendedName>
</protein>
<feature type="compositionally biased region" description="Polar residues" evidence="1">
    <location>
        <begin position="212"/>
        <end position="221"/>
    </location>
</feature>
<gene>
    <name evidence="2" type="ORF">O4220_05145</name>
</gene>
<keyword evidence="3" id="KW-1185">Reference proteome</keyword>
<reference evidence="2" key="1">
    <citation type="submission" date="2022-12" db="EMBL/GenBank/DDBJ databases">
        <authorList>
            <person name="Krivoruchko A.V."/>
            <person name="Elkin A."/>
        </authorList>
    </citation>
    <scope>NUCLEOTIDE SEQUENCE</scope>
    <source>
        <strain evidence="2">IEGM 1391</strain>
    </source>
</reference>
<evidence type="ECO:0008006" key="4">
    <source>
        <dbReference type="Google" id="ProtNLM"/>
    </source>
</evidence>
<comment type="caution">
    <text evidence="2">The sequence shown here is derived from an EMBL/GenBank/DDBJ whole genome shotgun (WGS) entry which is preliminary data.</text>
</comment>
<proteinExistence type="predicted"/>
<sequence length="442" mass="47878">MNPLLLSTTVDRVRRRDDSHASSLDMLRSETRVIVALGPADFGGIGRVKQRLRTLASLGPAARLGLRATPRSRRWAYRPDLIDEDVTEIPAFPLSELNRVLTDLSRTWSAENPFRARLAGDYLLLDISHGLCDAVLPLEILGYLADPRPDVPLPQWASQTVTSHPLLPTLASWVVSHPRKVLDMVYGRIRPRKAGAFVAPTPHGNVGPAPEGNTTPWRRSPTVAVSSSTAGFVDRIRQWRNEVGESASVAAIVSTAVATSLTRSGIRLAKSVTFLFDCRRYLPTDAVVLGNFAAGLDFPSTDPTSRAQLQFALTSAIDKGRPIAAATLSSVKYRRSGNTPGTAVADSVSTDPSAELIFSDLGRVQNLERVSWSPGEADRVFYGLSEPARPESIVITTQQLGSVMYISASFHDNVFDAATVEAALDSFTSNPLDLLNAQETPS</sequence>
<feature type="region of interest" description="Disordered" evidence="1">
    <location>
        <begin position="197"/>
        <end position="221"/>
    </location>
</feature>
<accession>A0ABT4MCU1</accession>
<dbReference type="EMBL" id="JAPWIJ010000002">
    <property type="protein sequence ID" value="MCZ4517895.1"/>
    <property type="molecule type" value="Genomic_DNA"/>
</dbReference>
<name>A0ABT4MCU1_9NOCA</name>
<dbReference type="RefSeq" id="WP_269602565.1">
    <property type="nucleotide sequence ID" value="NZ_JAPWIJ010000002.1"/>
</dbReference>
<evidence type="ECO:0000313" key="2">
    <source>
        <dbReference type="EMBL" id="MCZ4517895.1"/>
    </source>
</evidence>
<evidence type="ECO:0000313" key="3">
    <source>
        <dbReference type="Proteomes" id="UP001081071"/>
    </source>
</evidence>